<dbReference type="SUPFAM" id="SSF46785">
    <property type="entry name" value="Winged helix' DNA-binding domain"/>
    <property type="match status" value="1"/>
</dbReference>
<keyword evidence="1" id="KW-0614">Plasmid</keyword>
<reference evidence="1" key="1">
    <citation type="submission" date="2007-10" db="EMBL/GenBank/DDBJ databases">
        <title>Complete sequence of Plasmid2 pDGEO02 of Deinococcus geothermalis DSM 11300.</title>
        <authorList>
            <consortium name="US DOE Joint Genome Institute"/>
            <person name="Copeland A."/>
            <person name="Lucas S."/>
            <person name="Lapidus A."/>
            <person name="Barry K."/>
            <person name="Detter J.C."/>
            <person name="Glavina del Rio T."/>
            <person name="Hammon N."/>
            <person name="Israni S."/>
            <person name="Dalin E."/>
            <person name="Tice H."/>
            <person name="Pitluck S."/>
            <person name="Brettin T."/>
            <person name="Bruce D."/>
            <person name="Han C."/>
            <person name="Tapia R."/>
            <person name="Saunders E."/>
            <person name="Gilna P."/>
            <person name="Schmutz J."/>
            <person name="Larimer F."/>
            <person name="Land M."/>
            <person name="Hauser L."/>
            <person name="Kyrpides N."/>
            <person name="Kim E."/>
            <person name="Daly M.J."/>
            <person name="Fredrickson J.K."/>
            <person name="Makarova K.S."/>
            <person name="Gaidamakova E.K."/>
            <person name="Zhai M."/>
            <person name="Richardson P."/>
        </authorList>
    </citation>
    <scope>NUCLEOTIDE SEQUENCE [LARGE SCALE GENOMIC DNA]</scope>
    <source>
        <strain evidence="1">DSM 11300</strain>
        <plasmid evidence="1">pDGEO02</plasmid>
    </source>
</reference>
<dbReference type="AlphaFoldDB" id="A8ZRA6"/>
<dbReference type="Gene3D" id="1.10.10.10">
    <property type="entry name" value="Winged helix-like DNA-binding domain superfamily/Winged helix DNA-binding domain"/>
    <property type="match status" value="1"/>
</dbReference>
<dbReference type="Proteomes" id="UP000002431">
    <property type="component" value="Plasmid pDGEO02"/>
</dbReference>
<evidence type="ECO:0000313" key="1">
    <source>
        <dbReference type="EMBL" id="ABW35015.1"/>
    </source>
</evidence>
<dbReference type="InterPro" id="IPR036390">
    <property type="entry name" value="WH_DNA-bd_sf"/>
</dbReference>
<organism evidence="1 2">
    <name type="scientific">Deinococcus geothermalis (strain DSM 11300 / CIP 105573 / AG-3a)</name>
    <dbReference type="NCBI Taxonomy" id="319795"/>
    <lineage>
        <taxon>Bacteria</taxon>
        <taxon>Thermotogati</taxon>
        <taxon>Deinococcota</taxon>
        <taxon>Deinococci</taxon>
        <taxon>Deinococcales</taxon>
        <taxon>Deinococcaceae</taxon>
        <taxon>Deinococcus</taxon>
    </lineage>
</organism>
<gene>
    <name evidence="1" type="ORF">Dgeo_2972</name>
</gene>
<evidence type="ECO:0000313" key="2">
    <source>
        <dbReference type="Proteomes" id="UP000002431"/>
    </source>
</evidence>
<evidence type="ECO:0008006" key="3">
    <source>
        <dbReference type="Google" id="ProtNLM"/>
    </source>
</evidence>
<dbReference type="InterPro" id="IPR036388">
    <property type="entry name" value="WH-like_DNA-bd_sf"/>
</dbReference>
<dbReference type="HOGENOM" id="CLU_2698511_0_0_0"/>
<name>A8ZRA6_DEIGD</name>
<accession>A8ZRA6</accession>
<dbReference type="KEGG" id="dge:Dgeo_2972"/>
<geneLocation type="plasmid" evidence="1 2">
    <name>pDGEO02</name>
</geneLocation>
<keyword evidence="2" id="KW-1185">Reference proteome</keyword>
<protein>
    <recommendedName>
        <fullName evidence="3">HTH marR-type domain-containing protein</fullName>
    </recommendedName>
</protein>
<dbReference type="EMBL" id="CP000856">
    <property type="protein sequence ID" value="ABW35015.1"/>
    <property type="molecule type" value="Genomic_DNA"/>
</dbReference>
<proteinExistence type="predicted"/>
<sequence>MLQALADQGGTSDTAALNTTLRLRPAELLRILNRCVANGLVTRTDHPDRDLPRRPQYRFTLTGAGRARLDSTG</sequence>